<organism evidence="1 2">
    <name type="scientific">Mucilaginibacter yixingensis</name>
    <dbReference type="NCBI Taxonomy" id="1295612"/>
    <lineage>
        <taxon>Bacteria</taxon>
        <taxon>Pseudomonadati</taxon>
        <taxon>Bacteroidota</taxon>
        <taxon>Sphingobacteriia</taxon>
        <taxon>Sphingobacteriales</taxon>
        <taxon>Sphingobacteriaceae</taxon>
        <taxon>Mucilaginibacter</taxon>
    </lineage>
</organism>
<reference evidence="1 2" key="1">
    <citation type="submission" date="2018-04" db="EMBL/GenBank/DDBJ databases">
        <title>Genomic Encyclopedia of Archaeal and Bacterial Type Strains, Phase II (KMG-II): from individual species to whole genera.</title>
        <authorList>
            <person name="Goeker M."/>
        </authorList>
    </citation>
    <scope>NUCLEOTIDE SEQUENCE [LARGE SCALE GENOMIC DNA]</scope>
    <source>
        <strain evidence="1 2">DSM 26809</strain>
    </source>
</reference>
<dbReference type="EMBL" id="QAOQ01000014">
    <property type="protein sequence ID" value="PTQ92126.1"/>
    <property type="molecule type" value="Genomic_DNA"/>
</dbReference>
<comment type="caution">
    <text evidence="1">The sequence shown here is derived from an EMBL/GenBank/DDBJ whole genome shotgun (WGS) entry which is preliminary data.</text>
</comment>
<evidence type="ECO:0000313" key="1">
    <source>
        <dbReference type="EMBL" id="PTQ92126.1"/>
    </source>
</evidence>
<gene>
    <name evidence="1" type="ORF">C8P68_1141</name>
</gene>
<evidence type="ECO:0000313" key="2">
    <source>
        <dbReference type="Proteomes" id="UP000244168"/>
    </source>
</evidence>
<name>A0A2T5J4C6_9SPHI</name>
<proteinExistence type="predicted"/>
<accession>A0A2T5J4C6</accession>
<keyword evidence="2" id="KW-1185">Reference proteome</keyword>
<dbReference type="OrthoDB" id="9860625at2"/>
<protein>
    <submittedName>
        <fullName evidence="1">ABC-type amino acid transport substrate-binding protein</fullName>
    </submittedName>
</protein>
<sequence length="315" mass="37216">MAKYGLFTPYTLRFHSDLYNEPASNLLKRSLILFDNNVYLEPRKQDVGFVEQMIGETTDEEKKEISEFFKPVSEFVNEELMDNLRFTVNPETNLWYGPHGQEFGLFMKNFITKRFGFDAFNYKDAKEFEIVDFYITAMSADFNFLLNISNHDSEISALFTELHRDSYFATFQNNTSTPERVLEKVCSVNYFDFAKLSWSELLELKRSHFLNDFRIKFYEWLADFEKTNDTKTFESNLASYIRSSQFKFLEDNRPTLIENTAMGVLGNLPIFPGLNPFSIYSSFIGVRSDLLKRSNYGWLFFIQEAYQKYEKIIKE</sequence>
<dbReference type="RefSeq" id="WP_107831703.1">
    <property type="nucleotide sequence ID" value="NZ_CP160205.1"/>
</dbReference>
<dbReference type="AlphaFoldDB" id="A0A2T5J4C6"/>
<dbReference type="Proteomes" id="UP000244168">
    <property type="component" value="Unassembled WGS sequence"/>
</dbReference>